<accession>A0A6N7QN56</accession>
<dbReference type="AlphaFoldDB" id="A0A6N7QN56"/>
<sequence>MKFVLFILLTGLLGATQAAQPIDLPEFEAQYLVRKGGINVGAATLRYTPVEPNGYRYSLYTRARGITRLFINTEIREISQGRIEDGGFKPEYYRYDRKGDSRAGVSELFFDRYSMTVTNDVADWPWKMDITNNTIDRVTGPLQVMHDLHHRQAGDTQFSYKIADGGRLKTWEVTIEGTETVQTPMGQYETIRVRRQDTTTGRETHLWAAPALRYLAVQAEQWDADTRRFRLVLSDLTGLTAEEE</sequence>
<evidence type="ECO:0000313" key="2">
    <source>
        <dbReference type="EMBL" id="MRH77831.1"/>
    </source>
</evidence>
<dbReference type="Proteomes" id="UP000433788">
    <property type="component" value="Unassembled WGS sequence"/>
</dbReference>
<evidence type="ECO:0000313" key="3">
    <source>
        <dbReference type="Proteomes" id="UP000433788"/>
    </source>
</evidence>
<evidence type="ECO:0000256" key="1">
    <source>
        <dbReference type="SAM" id="SignalP"/>
    </source>
</evidence>
<organism evidence="2 3">
    <name type="scientific">Spiribacter salilacus</name>
    <dbReference type="NCBI Taxonomy" id="2664894"/>
    <lineage>
        <taxon>Bacteria</taxon>
        <taxon>Pseudomonadati</taxon>
        <taxon>Pseudomonadota</taxon>
        <taxon>Gammaproteobacteria</taxon>
        <taxon>Chromatiales</taxon>
        <taxon>Ectothiorhodospiraceae</taxon>
        <taxon>Spiribacter</taxon>
    </lineage>
</organism>
<feature type="chain" id="PRO_5026729215" evidence="1">
    <location>
        <begin position="19"/>
        <end position="244"/>
    </location>
</feature>
<gene>
    <name evidence="2" type="ORF">GH984_03855</name>
</gene>
<keyword evidence="1" id="KW-0732">Signal</keyword>
<name>A0A6N7QN56_9GAMM</name>
<dbReference type="InterPro" id="IPR021457">
    <property type="entry name" value="DUF3108"/>
</dbReference>
<dbReference type="Pfam" id="PF11306">
    <property type="entry name" value="DUF3108"/>
    <property type="match status" value="1"/>
</dbReference>
<comment type="caution">
    <text evidence="2">The sequence shown here is derived from an EMBL/GenBank/DDBJ whole genome shotgun (WGS) entry which is preliminary data.</text>
</comment>
<keyword evidence="3" id="KW-1185">Reference proteome</keyword>
<reference evidence="2 3" key="1">
    <citation type="submission" date="2019-11" db="EMBL/GenBank/DDBJ databases">
        <authorList>
            <person name="Zhang X.Y."/>
        </authorList>
    </citation>
    <scope>NUCLEOTIDE SEQUENCE [LARGE SCALE GENOMIC DNA]</scope>
    <source>
        <strain evidence="2 3">C176</strain>
    </source>
</reference>
<dbReference type="RefSeq" id="WP_153718896.1">
    <property type="nucleotide sequence ID" value="NZ_WJPP01000002.1"/>
</dbReference>
<proteinExistence type="predicted"/>
<dbReference type="EMBL" id="WJPP01000002">
    <property type="protein sequence ID" value="MRH77831.1"/>
    <property type="molecule type" value="Genomic_DNA"/>
</dbReference>
<protein>
    <submittedName>
        <fullName evidence="2">DUF3108 domain-containing protein</fullName>
    </submittedName>
</protein>
<feature type="signal peptide" evidence="1">
    <location>
        <begin position="1"/>
        <end position="18"/>
    </location>
</feature>